<evidence type="ECO:0008006" key="3">
    <source>
        <dbReference type="Google" id="ProtNLM"/>
    </source>
</evidence>
<dbReference type="EMBL" id="QKYU01000024">
    <property type="protein sequence ID" value="PZW40400.1"/>
    <property type="molecule type" value="Genomic_DNA"/>
</dbReference>
<dbReference type="Proteomes" id="UP000249688">
    <property type="component" value="Unassembled WGS sequence"/>
</dbReference>
<organism evidence="1 2">
    <name type="scientific">Humitalea rosea</name>
    <dbReference type="NCBI Taxonomy" id="990373"/>
    <lineage>
        <taxon>Bacteria</taxon>
        <taxon>Pseudomonadati</taxon>
        <taxon>Pseudomonadota</taxon>
        <taxon>Alphaproteobacteria</taxon>
        <taxon>Acetobacterales</taxon>
        <taxon>Roseomonadaceae</taxon>
        <taxon>Humitalea</taxon>
    </lineage>
</organism>
<protein>
    <recommendedName>
        <fullName evidence="3">IrrE N-terminal-like domain-containing protein</fullName>
    </recommendedName>
</protein>
<evidence type="ECO:0000313" key="1">
    <source>
        <dbReference type="EMBL" id="PZW40400.1"/>
    </source>
</evidence>
<sequence length="243" mass="25967">MPVSLTYAHHPQTGVPHRLTAEAVWAVAAQLRRVVARRDSAWALDAGALAATASVLEVNSRQITAEWDFAHAVHDEDGRAVLGICETDPAAPGLALVSVNAGMMANRPELALSTAAHEVGHIVFDVPSAVEQPARRYRSVTADPGCLDRATLLSERRANEFMGALLVPPSPLHLRMVAHARAEKLLMVHAPHRGRPGFRVLARDTPEEALAGVVAALAGDFGVSDRFIAVRLQRYGLIEGAGL</sequence>
<reference evidence="1 2" key="1">
    <citation type="submission" date="2018-06" db="EMBL/GenBank/DDBJ databases">
        <title>Genomic Encyclopedia of Archaeal and Bacterial Type Strains, Phase II (KMG-II): from individual species to whole genera.</title>
        <authorList>
            <person name="Goeker M."/>
        </authorList>
    </citation>
    <scope>NUCLEOTIDE SEQUENCE [LARGE SCALE GENOMIC DNA]</scope>
    <source>
        <strain evidence="1 2">DSM 24525</strain>
    </source>
</reference>
<evidence type="ECO:0000313" key="2">
    <source>
        <dbReference type="Proteomes" id="UP000249688"/>
    </source>
</evidence>
<name>A0A2W7JY34_9PROT</name>
<dbReference type="RefSeq" id="WP_111399754.1">
    <property type="nucleotide sequence ID" value="NZ_QKYU01000024.1"/>
</dbReference>
<accession>A0A2W7JY34</accession>
<comment type="caution">
    <text evidence="1">The sequence shown here is derived from an EMBL/GenBank/DDBJ whole genome shotgun (WGS) entry which is preliminary data.</text>
</comment>
<dbReference type="AlphaFoldDB" id="A0A2W7JY34"/>
<gene>
    <name evidence="1" type="ORF">C8P66_12439</name>
</gene>
<keyword evidence="2" id="KW-1185">Reference proteome</keyword>
<proteinExistence type="predicted"/>
<dbReference type="OrthoDB" id="8442111at2"/>